<dbReference type="Proteomes" id="UP000826234">
    <property type="component" value="Unassembled WGS sequence"/>
</dbReference>
<feature type="domain" description="PIH1D1/2/3 CS-like" evidence="6">
    <location>
        <begin position="272"/>
        <end position="371"/>
    </location>
</feature>
<feature type="compositionally biased region" description="Low complexity" evidence="4">
    <location>
        <begin position="447"/>
        <end position="458"/>
    </location>
</feature>
<dbReference type="Pfam" id="PF18201">
    <property type="entry name" value="PIH1_CS"/>
    <property type="match status" value="1"/>
</dbReference>
<keyword evidence="8" id="KW-1185">Reference proteome</keyword>
<protein>
    <recommendedName>
        <fullName evidence="3">Protein kintoun</fullName>
    </recommendedName>
    <alternativeName>
        <fullName evidence="3">Dynein assembly factor 2, axonemal</fullName>
    </alternativeName>
</protein>
<feature type="compositionally biased region" description="Polar residues" evidence="4">
    <location>
        <begin position="459"/>
        <end position="474"/>
    </location>
</feature>
<comment type="function">
    <text evidence="3">Required for cytoplasmic pre-assembly of axonemal dyneins, thereby playing a central role in motility in cilia and flagella. Involved in pre-assembly of dynein arm complexes in the cytoplasm before intraflagellar transport loads them for the ciliary compartment.</text>
</comment>
<feature type="domain" description="PIH1 N-terminal" evidence="5">
    <location>
        <begin position="63"/>
        <end position="221"/>
    </location>
</feature>
<dbReference type="PANTHER" id="PTHR22997:SF3">
    <property type="entry name" value="PROTEIN KINTOUN"/>
    <property type="match status" value="1"/>
</dbReference>
<feature type="compositionally biased region" description="Basic and acidic residues" evidence="4">
    <location>
        <begin position="705"/>
        <end position="716"/>
    </location>
</feature>
<evidence type="ECO:0000256" key="2">
    <source>
        <dbReference type="ARBA" id="ARBA00024190"/>
    </source>
</evidence>
<feature type="compositionally biased region" description="Low complexity" evidence="4">
    <location>
        <begin position="391"/>
        <end position="400"/>
    </location>
</feature>
<evidence type="ECO:0000256" key="1">
    <source>
        <dbReference type="ARBA" id="ARBA00022490"/>
    </source>
</evidence>
<feature type="compositionally biased region" description="Polar residues" evidence="4">
    <location>
        <begin position="692"/>
        <end position="704"/>
    </location>
</feature>
<feature type="compositionally biased region" description="Polar residues" evidence="4">
    <location>
        <begin position="542"/>
        <end position="551"/>
    </location>
</feature>
<dbReference type="InterPro" id="IPR050734">
    <property type="entry name" value="PIH1/Kintoun_subfamily"/>
</dbReference>
<feature type="region of interest" description="Disordered" evidence="4">
    <location>
        <begin position="375"/>
        <end position="617"/>
    </location>
</feature>
<dbReference type="HAMAP" id="MF_03069">
    <property type="entry name" value="Kintoun"/>
    <property type="match status" value="1"/>
</dbReference>
<dbReference type="InterPro" id="IPR008978">
    <property type="entry name" value="HSP20-like_chaperone"/>
</dbReference>
<proteinExistence type="inferred from homology"/>
<feature type="compositionally biased region" description="Basic and acidic residues" evidence="4">
    <location>
        <begin position="517"/>
        <end position="528"/>
    </location>
</feature>
<feature type="region of interest" description="Disordered" evidence="4">
    <location>
        <begin position="682"/>
        <end position="717"/>
    </location>
</feature>
<sequence length="984" mass="104586">MATNPAAAILLAGPGDSGFWGATMAAASGREELELTGEEAERLARAFQDEGFRQLFAEYAAELADPAQRALYEAEVAALERERGVEARFLHPKPGWVLRTSQDGARRCYLNLCSNALVGRPQARPEPGGSAWSLPHCLSPGREELGRRRHRRRLVYDVLFHPETLRLAARSPRFRRLVEATALEAVEKHFAPGLDRANATALRGVRYKGLPQASLLRTPLPGGPPPPAPSEEEGQDLPSPLPPFPTPYSYPPPEPEIQSGPPSPPPPPAAAATPRWTLRHRSFVDLQDYRQSRDSAPSPVPRELEVSVELPLLRSAAQAQLEVVGRELQLDSPPPAAYRLRLPLPYAVDEARAKALFDKAKRRLVVTLPVLAAKPQQSPAGSREKERREASASMAAGEGEPLPAAHVCSSPASKDSHLPALPGPDPPPPLPPVSPVGLPTCAEEADPLVPDVAAAAAESTQEGSPPETPTSTIPGWSVGQEEALPVSLLPSSSAGSTLEQPPSRRSIITPVGQPHPSKADMDHPHQSPEADPLLSPPCAHVSPNNISQPSESPLARSDCPNLSQGTELSTNAHSHMPPLHSQSQADVVAPALCPRSGMSSSAPPPLPSSAGADAPPLPPVSHVGLPTRAKEVDLLVPEAAAAAAEFTQERSPLETAICTISDLPVGQEETLSLSLQPSFCAGNILEQPGTPGKSSIPTESQPHPSKTDMDHHRQSPEVDPLLSLPCTHLSSNIISQPSESPLASNDCPSIGHGTELSMKACSQTPPPCPQTQADIVPSALCPRSGAFSSPPPLPSLAGKDAPPTLSSCPDSSVSPASPALLQCPPFHCTQDEKVLTLLLQVPGVVPQSIKGEVGTNQYKVSFDNKDSASYTILLRFLPENKLTPPESEVSVSPNNVIVILAKSPEATGLWTKMYFGPNVNMLQVFLHEVSSEQTPPPPVESLSEYCSGLEFAFHVIPEMERHIKSGPTSFASQMSSLFSSAPRR</sequence>
<gene>
    <name evidence="3" type="primary">DNAAF2</name>
    <name evidence="3" type="synonym">KTU</name>
    <name evidence="7" type="ORF">JD844_020252</name>
</gene>
<evidence type="ECO:0000256" key="4">
    <source>
        <dbReference type="SAM" id="MobiDB-lite"/>
    </source>
</evidence>
<organism evidence="7 8">
    <name type="scientific">Phrynosoma platyrhinos</name>
    <name type="common">Desert horned lizard</name>
    <dbReference type="NCBI Taxonomy" id="52577"/>
    <lineage>
        <taxon>Eukaryota</taxon>
        <taxon>Metazoa</taxon>
        <taxon>Chordata</taxon>
        <taxon>Craniata</taxon>
        <taxon>Vertebrata</taxon>
        <taxon>Euteleostomi</taxon>
        <taxon>Lepidosauria</taxon>
        <taxon>Squamata</taxon>
        <taxon>Bifurcata</taxon>
        <taxon>Unidentata</taxon>
        <taxon>Episquamata</taxon>
        <taxon>Toxicofera</taxon>
        <taxon>Iguania</taxon>
        <taxon>Phrynosomatidae</taxon>
        <taxon>Phrynosomatinae</taxon>
        <taxon>Phrynosoma</taxon>
    </lineage>
</organism>
<feature type="region of interest" description="Disordered" evidence="4">
    <location>
        <begin position="213"/>
        <end position="273"/>
    </location>
</feature>
<dbReference type="Gene3D" id="2.60.40.790">
    <property type="match status" value="1"/>
</dbReference>
<name>A0ABQ7SSE8_PHRPL</name>
<feature type="compositionally biased region" description="Pro residues" evidence="4">
    <location>
        <begin position="421"/>
        <end position="434"/>
    </location>
</feature>
<reference evidence="7 8" key="1">
    <citation type="journal article" date="2022" name="Gigascience">
        <title>A chromosome-level genome assembly and annotation of the desert horned lizard, Phrynosoma platyrhinos, provides insight into chromosomal rearrangements among reptiles.</title>
        <authorList>
            <person name="Koochekian N."/>
            <person name="Ascanio A."/>
            <person name="Farleigh K."/>
            <person name="Card D.C."/>
            <person name="Schield D.R."/>
            <person name="Castoe T.A."/>
            <person name="Jezkova T."/>
        </authorList>
    </citation>
    <scope>NUCLEOTIDE SEQUENCE [LARGE SCALE GENOMIC DNA]</scope>
    <source>
        <strain evidence="7">NK-2021</strain>
    </source>
</reference>
<evidence type="ECO:0000313" key="8">
    <source>
        <dbReference type="Proteomes" id="UP000826234"/>
    </source>
</evidence>
<feature type="compositionally biased region" description="Pro residues" evidence="4">
    <location>
        <begin position="239"/>
        <end position="269"/>
    </location>
</feature>
<evidence type="ECO:0000259" key="6">
    <source>
        <dbReference type="Pfam" id="PF18201"/>
    </source>
</evidence>
<keyword evidence="1 3" id="KW-0963">Cytoplasm</keyword>
<comment type="subcellular location">
    <subcellularLocation>
        <location evidence="3">Cytoplasm</location>
    </subcellularLocation>
    <subcellularLocation>
        <location evidence="2">Dynein axonemal particle</location>
    </subcellularLocation>
    <text evidence="3">Localizes in the apical cytoplasm around the gamma-tubulin-positive pericentriolar region, not in the cilia.</text>
</comment>
<evidence type="ECO:0000256" key="3">
    <source>
        <dbReference type="HAMAP-Rule" id="MF_03069"/>
    </source>
</evidence>
<accession>A0ABQ7SSE8</accession>
<dbReference type="Pfam" id="PF08190">
    <property type="entry name" value="PIH1"/>
    <property type="match status" value="1"/>
</dbReference>
<feature type="compositionally biased region" description="Low complexity" evidence="4">
    <location>
        <begin position="483"/>
        <end position="498"/>
    </location>
</feature>
<evidence type="ECO:0000313" key="7">
    <source>
        <dbReference type="EMBL" id="KAH0620207.1"/>
    </source>
</evidence>
<dbReference type="InterPro" id="IPR041442">
    <property type="entry name" value="PIH1D1/2/3_CS-like"/>
</dbReference>
<dbReference type="PANTHER" id="PTHR22997">
    <property type="entry name" value="PIH1 DOMAIN-CONTAINING PROTEIN 1"/>
    <property type="match status" value="1"/>
</dbReference>
<dbReference type="InterPro" id="IPR012981">
    <property type="entry name" value="PIH1_N"/>
</dbReference>
<feature type="compositionally biased region" description="Polar residues" evidence="4">
    <location>
        <begin position="560"/>
        <end position="573"/>
    </location>
</feature>
<feature type="region of interest" description="Disordered" evidence="4">
    <location>
        <begin position="784"/>
        <end position="810"/>
    </location>
</feature>
<dbReference type="EMBL" id="JAIPUX010003289">
    <property type="protein sequence ID" value="KAH0620207.1"/>
    <property type="molecule type" value="Genomic_DNA"/>
</dbReference>
<evidence type="ECO:0000259" key="5">
    <source>
        <dbReference type="Pfam" id="PF08190"/>
    </source>
</evidence>
<dbReference type="InterPro" id="IPR034727">
    <property type="entry name" value="Kintoun"/>
</dbReference>
<comment type="caution">
    <text evidence="7">The sequence shown here is derived from an EMBL/GenBank/DDBJ whole genome shotgun (WGS) entry which is preliminary data.</text>
</comment>
<comment type="similarity">
    <text evidence="3">Belongs to the PIH1 family. Kintoun subfamily.</text>
</comment>